<evidence type="ECO:0000256" key="1">
    <source>
        <dbReference type="ARBA" id="ARBA00004123"/>
    </source>
</evidence>
<evidence type="ECO:0000256" key="4">
    <source>
        <dbReference type="ARBA" id="ARBA00022737"/>
    </source>
</evidence>
<evidence type="ECO:0000256" key="12">
    <source>
        <dbReference type="PROSITE-ProRule" id="PRU00042"/>
    </source>
</evidence>
<evidence type="ECO:0000313" key="14">
    <source>
        <dbReference type="EMBL" id="NOV47324.1"/>
    </source>
</evidence>
<dbReference type="GO" id="GO:0000785">
    <property type="term" value="C:chromatin"/>
    <property type="evidence" value="ECO:0007669"/>
    <property type="project" value="UniProtKB-ARBA"/>
</dbReference>
<name>A0A6M2DN28_XENCH</name>
<feature type="domain" description="C2H2-type" evidence="13">
    <location>
        <begin position="357"/>
        <end position="384"/>
    </location>
</feature>
<keyword evidence="3" id="KW-0479">Metal-binding</keyword>
<dbReference type="FunFam" id="3.30.160.60:FF:000184">
    <property type="entry name" value="Zinc finger protein 333"/>
    <property type="match status" value="1"/>
</dbReference>
<evidence type="ECO:0000256" key="2">
    <source>
        <dbReference type="ARBA" id="ARBA00022499"/>
    </source>
</evidence>
<feature type="domain" description="C2H2-type" evidence="13">
    <location>
        <begin position="443"/>
        <end position="470"/>
    </location>
</feature>
<protein>
    <submittedName>
        <fullName evidence="14">Putative endothelial zinc finger protein induced by tumor necrosis factor alpha</fullName>
    </submittedName>
</protein>
<evidence type="ECO:0000256" key="3">
    <source>
        <dbReference type="ARBA" id="ARBA00022723"/>
    </source>
</evidence>
<dbReference type="GO" id="GO:0040029">
    <property type="term" value="P:epigenetic regulation of gene expression"/>
    <property type="evidence" value="ECO:0007669"/>
    <property type="project" value="UniProtKB-ARBA"/>
</dbReference>
<proteinExistence type="predicted"/>
<sequence length="849" mass="97844">MEEESSIKHCFLCHTRVGVLNKPAFNIFQEETCADRPLMSAIVDILGVDIKPLNIHSPNVCGSCKKAINNYDEQEMKLSELKVEIISNYNRTVVKYNGVPIELEHEVEVLEYSDEEYDEQQNFNQYNDIIEEIIPVDDTDDIDENPQDLEKDMSIEMQLEKIHNNEVSLDEKSKLYFSPNINTTTNKTNDLHQVQEMLTDDNVNIFDNVDKVQDFEDEITAHELDTSVVTIDGDLSNNDKDTEDESFNIVHIKMEPDDEYNPKGNIKKRKSPNKKIKEEFENQDPIVILDNSMYTCLLCPQPDNNDKSFDAKAIVLHMKTQHDQRIYVCDVCGKDFRKRTELSEHLDEHVNVEEGDFQCETCNRIFSNFRLFRIHRRMHYPTNKSWSCDECGKKYSSKNLLFEHMNTHTGKRPYQCEQCSKSFASKYTMAAHMKTHTDRPRPYQCKQCNKAFFSQQNLTQHERTHSGIKDYICKTCGKGFGTPHNLEVHNIVHTGYKPFICRTCGKAFARRAEIRDHERTHTGERPYSCEICGANFSQRSNLQSHKRATHFDDKRHKCELCDKCFKRRRLLDYHIKATHTGERPFKCNVCEAAFVYPEHYKKHLRIHSGEKPYLCEVCGKAFNSRDNRNAHRFVHSDKKPYECLVCGQGFMRKPLLYAHMQSQGHLNDTIVVNQPRLHSEEFTVIPDTDSKLLCINTENDMASASIEDENGVFLADLKDHVIIQDGDNIYATEASNIHNIDELTASHPTSDDENLVIDGTQISFSENAETDQMGITQITVDDNDDVEYGDQYVQVITDGLNTDQIEIIPNQQRTIQTSSGPVQLVQIRIPGPDGKEDKAWVNLVTSAGM</sequence>
<feature type="domain" description="C2H2-type" evidence="13">
    <location>
        <begin position="386"/>
        <end position="413"/>
    </location>
</feature>
<evidence type="ECO:0000256" key="6">
    <source>
        <dbReference type="ARBA" id="ARBA00022833"/>
    </source>
</evidence>
<keyword evidence="5 12" id="KW-0863">Zinc-finger</keyword>
<dbReference type="SMART" id="SM00355">
    <property type="entry name" value="ZnF_C2H2"/>
    <property type="match status" value="13"/>
</dbReference>
<evidence type="ECO:0000256" key="9">
    <source>
        <dbReference type="ARBA" id="ARBA00023125"/>
    </source>
</evidence>
<keyword evidence="8" id="KW-0805">Transcription regulation</keyword>
<dbReference type="Gene3D" id="3.30.160.60">
    <property type="entry name" value="Classic Zinc Finger"/>
    <property type="match status" value="11"/>
</dbReference>
<feature type="domain" description="C2H2-type" evidence="13">
    <location>
        <begin position="641"/>
        <end position="670"/>
    </location>
</feature>
<evidence type="ECO:0000256" key="5">
    <source>
        <dbReference type="ARBA" id="ARBA00022771"/>
    </source>
</evidence>
<evidence type="ECO:0000259" key="13">
    <source>
        <dbReference type="PROSITE" id="PS50157"/>
    </source>
</evidence>
<dbReference type="FunFam" id="3.30.160.60:FF:001465">
    <property type="entry name" value="Zinc finger protein 560"/>
    <property type="match status" value="1"/>
</dbReference>
<organism evidence="14">
    <name type="scientific">Xenopsylla cheopis</name>
    <name type="common">Oriental rat flea</name>
    <name type="synonym">Pulex cheopis</name>
    <dbReference type="NCBI Taxonomy" id="163159"/>
    <lineage>
        <taxon>Eukaryota</taxon>
        <taxon>Metazoa</taxon>
        <taxon>Ecdysozoa</taxon>
        <taxon>Arthropoda</taxon>
        <taxon>Hexapoda</taxon>
        <taxon>Insecta</taxon>
        <taxon>Pterygota</taxon>
        <taxon>Neoptera</taxon>
        <taxon>Endopterygota</taxon>
        <taxon>Siphonaptera</taxon>
        <taxon>Pulicidae</taxon>
        <taxon>Xenopsyllinae</taxon>
        <taxon>Xenopsylla</taxon>
    </lineage>
</organism>
<dbReference type="AlphaFoldDB" id="A0A6M2DN28"/>
<dbReference type="FunFam" id="3.30.160.60:FF:002343">
    <property type="entry name" value="Zinc finger protein 33A"/>
    <property type="match status" value="1"/>
</dbReference>
<feature type="domain" description="C2H2-type" evidence="13">
    <location>
        <begin position="556"/>
        <end position="584"/>
    </location>
</feature>
<dbReference type="Pfam" id="PF00096">
    <property type="entry name" value="zf-C2H2"/>
    <property type="match status" value="8"/>
</dbReference>
<dbReference type="GO" id="GO:0000981">
    <property type="term" value="F:DNA-binding transcription factor activity, RNA polymerase II-specific"/>
    <property type="evidence" value="ECO:0007669"/>
    <property type="project" value="TreeGrafter"/>
</dbReference>
<feature type="domain" description="C2H2-type" evidence="13">
    <location>
        <begin position="527"/>
        <end position="555"/>
    </location>
</feature>
<dbReference type="SUPFAM" id="SSF57667">
    <property type="entry name" value="beta-beta-alpha zinc fingers"/>
    <property type="match status" value="6"/>
</dbReference>
<feature type="domain" description="C2H2-type" evidence="13">
    <location>
        <begin position="327"/>
        <end position="354"/>
    </location>
</feature>
<keyword evidence="7" id="KW-0832">Ubl conjugation</keyword>
<dbReference type="GO" id="GO:0003682">
    <property type="term" value="F:chromatin binding"/>
    <property type="evidence" value="ECO:0007669"/>
    <property type="project" value="UniProtKB-ARBA"/>
</dbReference>
<dbReference type="InterPro" id="IPR013087">
    <property type="entry name" value="Znf_C2H2_type"/>
</dbReference>
<dbReference type="PROSITE" id="PS50157">
    <property type="entry name" value="ZINC_FINGER_C2H2_2"/>
    <property type="match status" value="12"/>
</dbReference>
<dbReference type="Pfam" id="PF13912">
    <property type="entry name" value="zf-C2H2_6"/>
    <property type="match status" value="1"/>
</dbReference>
<dbReference type="GO" id="GO:0008270">
    <property type="term" value="F:zinc ion binding"/>
    <property type="evidence" value="ECO:0007669"/>
    <property type="project" value="UniProtKB-KW"/>
</dbReference>
<dbReference type="EMBL" id="GIIL01003598">
    <property type="protein sequence ID" value="NOV47324.1"/>
    <property type="molecule type" value="Transcribed_RNA"/>
</dbReference>
<accession>A0A6M2DN28</accession>
<dbReference type="FunFam" id="3.30.160.60:FF:000176">
    <property type="entry name" value="zinc finger protein 70"/>
    <property type="match status" value="1"/>
</dbReference>
<dbReference type="FunFam" id="3.30.160.60:FF:000624">
    <property type="entry name" value="zinc finger protein 697"/>
    <property type="match status" value="2"/>
</dbReference>
<dbReference type="PANTHER" id="PTHR24384">
    <property type="entry name" value="FINGER PUTATIVE TRANSCRIPTION FACTOR FAMILY-RELATED"/>
    <property type="match status" value="1"/>
</dbReference>
<dbReference type="Pfam" id="PF13894">
    <property type="entry name" value="zf-C2H2_4"/>
    <property type="match status" value="1"/>
</dbReference>
<keyword evidence="11" id="KW-0539">Nucleus</keyword>
<dbReference type="PROSITE" id="PS00028">
    <property type="entry name" value="ZINC_FINGER_C2H2_1"/>
    <property type="match status" value="12"/>
</dbReference>
<keyword evidence="6" id="KW-0862">Zinc</keyword>
<keyword evidence="2" id="KW-1017">Isopeptide bond</keyword>
<feature type="domain" description="C2H2-type" evidence="13">
    <location>
        <begin position="471"/>
        <end position="498"/>
    </location>
</feature>
<feature type="domain" description="C2H2-type" evidence="13">
    <location>
        <begin position="414"/>
        <end position="441"/>
    </location>
</feature>
<dbReference type="PANTHER" id="PTHR24384:SF189">
    <property type="entry name" value="C2H2-TYPE DOMAIN-CONTAINING PROTEIN-RELATED"/>
    <property type="match status" value="1"/>
</dbReference>
<comment type="subcellular location">
    <subcellularLocation>
        <location evidence="1">Nucleus</location>
    </subcellularLocation>
</comment>
<evidence type="ECO:0000256" key="10">
    <source>
        <dbReference type="ARBA" id="ARBA00023163"/>
    </source>
</evidence>
<dbReference type="GO" id="GO:0005634">
    <property type="term" value="C:nucleus"/>
    <property type="evidence" value="ECO:0007669"/>
    <property type="project" value="UniProtKB-SubCell"/>
</dbReference>
<dbReference type="InterPro" id="IPR036236">
    <property type="entry name" value="Znf_C2H2_sf"/>
</dbReference>
<dbReference type="GO" id="GO:0000978">
    <property type="term" value="F:RNA polymerase II cis-regulatory region sequence-specific DNA binding"/>
    <property type="evidence" value="ECO:0007669"/>
    <property type="project" value="TreeGrafter"/>
</dbReference>
<dbReference type="GO" id="GO:0000122">
    <property type="term" value="P:negative regulation of transcription by RNA polymerase II"/>
    <property type="evidence" value="ECO:0007669"/>
    <property type="project" value="UniProtKB-ARBA"/>
</dbReference>
<evidence type="ECO:0000256" key="7">
    <source>
        <dbReference type="ARBA" id="ARBA00022843"/>
    </source>
</evidence>
<reference evidence="14" key="1">
    <citation type="submission" date="2020-03" db="EMBL/GenBank/DDBJ databases">
        <title>Transcriptomic Profiling of the Digestive Tract of the Rat Flea, Xenopsylla cheopis, Following Blood Feeding and Infection with Yersinia pestis.</title>
        <authorList>
            <person name="Bland D.M."/>
            <person name="Martens C.A."/>
            <person name="Virtaneva K."/>
            <person name="Kanakabandi K."/>
            <person name="Long D."/>
            <person name="Rosenke R."/>
            <person name="Saturday G.A."/>
            <person name="Hoyt F.H."/>
            <person name="Bruno D.P."/>
            <person name="Ribeiro J.M.C."/>
            <person name="Hinnebusch J."/>
        </authorList>
    </citation>
    <scope>NUCLEOTIDE SEQUENCE</scope>
</reference>
<keyword evidence="10" id="KW-0804">Transcription</keyword>
<dbReference type="InterPro" id="IPR050752">
    <property type="entry name" value="C2H2-ZF_domain"/>
</dbReference>
<feature type="domain" description="C2H2-type" evidence="13">
    <location>
        <begin position="499"/>
        <end position="526"/>
    </location>
</feature>
<feature type="domain" description="C2H2-type" evidence="13">
    <location>
        <begin position="585"/>
        <end position="612"/>
    </location>
</feature>
<keyword evidence="9" id="KW-0238">DNA-binding</keyword>
<feature type="domain" description="C2H2-type" evidence="13">
    <location>
        <begin position="613"/>
        <end position="640"/>
    </location>
</feature>
<dbReference type="FunFam" id="3.30.160.60:FF:000690">
    <property type="entry name" value="Zinc finger protein 354C"/>
    <property type="match status" value="1"/>
</dbReference>
<evidence type="ECO:0000256" key="11">
    <source>
        <dbReference type="ARBA" id="ARBA00023242"/>
    </source>
</evidence>
<evidence type="ECO:0000256" key="8">
    <source>
        <dbReference type="ARBA" id="ARBA00023015"/>
    </source>
</evidence>
<keyword evidence="4" id="KW-0677">Repeat</keyword>